<reference evidence="3" key="1">
    <citation type="journal article" date="2014" name="Front. Microbiol.">
        <title>High frequency of phylogenetically diverse reductive dehalogenase-homologous genes in deep subseafloor sedimentary metagenomes.</title>
        <authorList>
            <person name="Kawai M."/>
            <person name="Futagami T."/>
            <person name="Toyoda A."/>
            <person name="Takaki Y."/>
            <person name="Nishi S."/>
            <person name="Hori S."/>
            <person name="Arai W."/>
            <person name="Tsubouchi T."/>
            <person name="Morono Y."/>
            <person name="Uchiyama I."/>
            <person name="Ito T."/>
            <person name="Fujiyama A."/>
            <person name="Inagaki F."/>
            <person name="Takami H."/>
        </authorList>
    </citation>
    <scope>NUCLEOTIDE SEQUENCE</scope>
    <source>
        <strain evidence="3">Expedition CK06-06</strain>
    </source>
</reference>
<organism evidence="3">
    <name type="scientific">marine sediment metagenome</name>
    <dbReference type="NCBI Taxonomy" id="412755"/>
    <lineage>
        <taxon>unclassified sequences</taxon>
        <taxon>metagenomes</taxon>
        <taxon>ecological metagenomes</taxon>
    </lineage>
</organism>
<dbReference type="Pfam" id="PF01370">
    <property type="entry name" value="Epimerase"/>
    <property type="match status" value="1"/>
</dbReference>
<dbReference type="AlphaFoldDB" id="X1JCZ6"/>
<dbReference type="InterPro" id="IPR001509">
    <property type="entry name" value="Epimerase_deHydtase"/>
</dbReference>
<gene>
    <name evidence="3" type="ORF">S06H3_03379</name>
</gene>
<dbReference type="InterPro" id="IPR036291">
    <property type="entry name" value="NAD(P)-bd_dom_sf"/>
</dbReference>
<feature type="non-terminal residue" evidence="3">
    <location>
        <position position="233"/>
    </location>
</feature>
<dbReference type="SUPFAM" id="SSF51735">
    <property type="entry name" value="NAD(P)-binding Rossmann-fold domains"/>
    <property type="match status" value="1"/>
</dbReference>
<feature type="domain" description="NAD-dependent epimerase/dehydratase" evidence="2">
    <location>
        <begin position="3"/>
        <end position="219"/>
    </location>
</feature>
<name>X1JCZ6_9ZZZZ</name>
<proteinExistence type="inferred from homology"/>
<sequence>MKILVIGSTGFIGQFLIKKLVEKKHEVVGLDINPCPEELSKSCTCFVGDMLSSEDILKAAEGVDLIITLAAKHHDFGVTREEFFKVNETGTQILLDCTTKLGVKKLIFYSTVAVYGTQKDPSTESMPPEPDNNYGESKLAAEKVIQKWTDEDNSRCVIIIRPTVIFGPNNYANVYNLIDKIYKKKFIFVGKGDNIKSVAYVENLVDANIFLIDKLKPGVQVFNYTDEPQMTIA</sequence>
<evidence type="ECO:0000313" key="3">
    <source>
        <dbReference type="EMBL" id="GAH91862.1"/>
    </source>
</evidence>
<comment type="similarity">
    <text evidence="1">Belongs to the NAD(P)-dependent epimerase/dehydratase family.</text>
</comment>
<accession>X1JCZ6</accession>
<evidence type="ECO:0000259" key="2">
    <source>
        <dbReference type="Pfam" id="PF01370"/>
    </source>
</evidence>
<evidence type="ECO:0000256" key="1">
    <source>
        <dbReference type="ARBA" id="ARBA00007637"/>
    </source>
</evidence>
<comment type="caution">
    <text evidence="3">The sequence shown here is derived from an EMBL/GenBank/DDBJ whole genome shotgun (WGS) entry which is preliminary data.</text>
</comment>
<dbReference type="PANTHER" id="PTHR43000">
    <property type="entry name" value="DTDP-D-GLUCOSE 4,6-DEHYDRATASE-RELATED"/>
    <property type="match status" value="1"/>
</dbReference>
<dbReference type="EMBL" id="BARV01001094">
    <property type="protein sequence ID" value="GAH91862.1"/>
    <property type="molecule type" value="Genomic_DNA"/>
</dbReference>
<protein>
    <recommendedName>
        <fullName evidence="2">NAD-dependent epimerase/dehydratase domain-containing protein</fullName>
    </recommendedName>
</protein>
<dbReference type="Gene3D" id="3.40.50.720">
    <property type="entry name" value="NAD(P)-binding Rossmann-like Domain"/>
    <property type="match status" value="1"/>
</dbReference>